<feature type="domain" description="LUD" evidence="1">
    <location>
        <begin position="14"/>
        <end position="207"/>
    </location>
</feature>
<dbReference type="PANTHER" id="PTHR36179:SF2">
    <property type="entry name" value="LUD DOMAIN-CONTAINING PROTEIN"/>
    <property type="match status" value="1"/>
</dbReference>
<reference evidence="2 3" key="1">
    <citation type="submission" date="2016-09" db="EMBL/GenBank/DDBJ databases">
        <title>Genome sequence of Eubacterium angustum.</title>
        <authorList>
            <person name="Poehlein A."/>
            <person name="Daniel R."/>
        </authorList>
    </citation>
    <scope>NUCLEOTIDE SEQUENCE [LARGE SCALE GENOMIC DNA]</scope>
    <source>
        <strain evidence="2 3">DSM 1989</strain>
    </source>
</reference>
<evidence type="ECO:0000259" key="1">
    <source>
        <dbReference type="Pfam" id="PF02589"/>
    </source>
</evidence>
<dbReference type="EMBL" id="MKIE01000003">
    <property type="protein sequence ID" value="OHW62373.1"/>
    <property type="molecule type" value="Genomic_DNA"/>
</dbReference>
<evidence type="ECO:0000313" key="3">
    <source>
        <dbReference type="Proteomes" id="UP000180254"/>
    </source>
</evidence>
<dbReference type="PIRSF" id="PIRSF020269">
    <property type="entry name" value="DUF1121"/>
    <property type="match status" value="1"/>
</dbReference>
<dbReference type="STRING" id="39480.EUAN_09360"/>
<dbReference type="RefSeq" id="WP_071062185.1">
    <property type="nucleotide sequence ID" value="NZ_MKIE01000003.1"/>
</dbReference>
<dbReference type="SUPFAM" id="SSF100950">
    <property type="entry name" value="NagB/RpiA/CoA transferase-like"/>
    <property type="match status" value="1"/>
</dbReference>
<dbReference type="Pfam" id="PF02589">
    <property type="entry name" value="LUD_dom"/>
    <property type="match status" value="1"/>
</dbReference>
<dbReference type="OrthoDB" id="9809147at2"/>
<name>A0A1S1V6Y1_9FIRM</name>
<dbReference type="InterPro" id="IPR009501">
    <property type="entry name" value="UCP020269"/>
</dbReference>
<accession>A0A1S1V6Y1</accession>
<organism evidence="2 3">
    <name type="scientific">Andreesenia angusta</name>
    <dbReference type="NCBI Taxonomy" id="39480"/>
    <lineage>
        <taxon>Bacteria</taxon>
        <taxon>Bacillati</taxon>
        <taxon>Bacillota</taxon>
        <taxon>Tissierellia</taxon>
        <taxon>Tissierellales</taxon>
        <taxon>Gottschalkiaceae</taxon>
        <taxon>Andreesenia</taxon>
    </lineage>
</organism>
<dbReference type="AlphaFoldDB" id="A0A1S1V6Y1"/>
<dbReference type="InterPro" id="IPR037171">
    <property type="entry name" value="NagB/RpiA_transferase-like"/>
</dbReference>
<sequence length="213" mass="23689">MNQNAKIVLRKKVDRVIKSLNSNNISGYFAENRTEAIGIVERIVAEGSTVASGGSVTLDEVGMIDHLRSGRYVFLDRYAEGLTEAEVKSIYRGAFSADAYFTGLNAITESGEIYNVDGNGNRVAAIIYGPDKVVFVAGVNKIVKDFDEAIERNKRTAAPPNTIRLKKKTPCVKLGYCVDCRSEDRICNKYSLIKREREQGRMHVILIDEQLGY</sequence>
<gene>
    <name evidence="2" type="ORF">EUAN_09360</name>
</gene>
<protein>
    <recommendedName>
        <fullName evidence="1">LUD domain-containing protein</fullName>
    </recommendedName>
</protein>
<keyword evidence="3" id="KW-1185">Reference proteome</keyword>
<evidence type="ECO:0000313" key="2">
    <source>
        <dbReference type="EMBL" id="OHW62373.1"/>
    </source>
</evidence>
<comment type="caution">
    <text evidence="2">The sequence shown here is derived from an EMBL/GenBank/DDBJ whole genome shotgun (WGS) entry which is preliminary data.</text>
</comment>
<dbReference type="Proteomes" id="UP000180254">
    <property type="component" value="Unassembled WGS sequence"/>
</dbReference>
<proteinExistence type="predicted"/>
<dbReference type="PANTHER" id="PTHR36179">
    <property type="entry name" value="LUD_DOM DOMAIN-CONTAINING PROTEIN"/>
    <property type="match status" value="1"/>
</dbReference>
<dbReference type="InterPro" id="IPR003741">
    <property type="entry name" value="LUD_dom"/>
</dbReference>